<accession>A0A8X6MBY7</accession>
<protein>
    <submittedName>
        <fullName evidence="2">Uncharacterized protein</fullName>
    </submittedName>
</protein>
<dbReference type="Proteomes" id="UP000887013">
    <property type="component" value="Unassembled WGS sequence"/>
</dbReference>
<dbReference type="EMBL" id="BMAW01089223">
    <property type="protein sequence ID" value="GFS38735.1"/>
    <property type="molecule type" value="Genomic_DNA"/>
</dbReference>
<evidence type="ECO:0000313" key="3">
    <source>
        <dbReference type="Proteomes" id="UP000887013"/>
    </source>
</evidence>
<evidence type="ECO:0000256" key="1">
    <source>
        <dbReference type="SAM" id="MobiDB-lite"/>
    </source>
</evidence>
<dbReference type="AlphaFoldDB" id="A0A8X6MBY7"/>
<feature type="compositionally biased region" description="Basic residues" evidence="1">
    <location>
        <begin position="119"/>
        <end position="137"/>
    </location>
</feature>
<reference evidence="2" key="1">
    <citation type="submission" date="2020-08" db="EMBL/GenBank/DDBJ databases">
        <title>Multicomponent nature underlies the extraordinary mechanical properties of spider dragline silk.</title>
        <authorList>
            <person name="Kono N."/>
            <person name="Nakamura H."/>
            <person name="Mori M."/>
            <person name="Yoshida Y."/>
            <person name="Ohtoshi R."/>
            <person name="Malay A.D."/>
            <person name="Moran D.A.P."/>
            <person name="Tomita M."/>
            <person name="Numata K."/>
            <person name="Arakawa K."/>
        </authorList>
    </citation>
    <scope>NUCLEOTIDE SEQUENCE</scope>
</reference>
<keyword evidence="3" id="KW-1185">Reference proteome</keyword>
<feature type="compositionally biased region" description="Basic residues" evidence="1">
    <location>
        <begin position="32"/>
        <end position="41"/>
    </location>
</feature>
<feature type="compositionally biased region" description="Basic and acidic residues" evidence="1">
    <location>
        <begin position="1"/>
        <end position="14"/>
    </location>
</feature>
<evidence type="ECO:0000313" key="2">
    <source>
        <dbReference type="EMBL" id="GFS38735.1"/>
    </source>
</evidence>
<gene>
    <name evidence="2" type="ORF">NPIL_609421</name>
</gene>
<comment type="caution">
    <text evidence="2">The sequence shown here is derived from an EMBL/GenBank/DDBJ whole genome shotgun (WGS) entry which is preliminary data.</text>
</comment>
<feature type="region of interest" description="Disordered" evidence="1">
    <location>
        <begin position="1"/>
        <end position="137"/>
    </location>
</feature>
<organism evidence="2 3">
    <name type="scientific">Nephila pilipes</name>
    <name type="common">Giant wood spider</name>
    <name type="synonym">Nephila maculata</name>
    <dbReference type="NCBI Taxonomy" id="299642"/>
    <lineage>
        <taxon>Eukaryota</taxon>
        <taxon>Metazoa</taxon>
        <taxon>Ecdysozoa</taxon>
        <taxon>Arthropoda</taxon>
        <taxon>Chelicerata</taxon>
        <taxon>Arachnida</taxon>
        <taxon>Araneae</taxon>
        <taxon>Araneomorphae</taxon>
        <taxon>Entelegynae</taxon>
        <taxon>Araneoidea</taxon>
        <taxon>Nephilidae</taxon>
        <taxon>Nephila</taxon>
    </lineage>
</organism>
<feature type="compositionally biased region" description="Polar residues" evidence="1">
    <location>
        <begin position="72"/>
        <end position="82"/>
    </location>
</feature>
<name>A0A8X6MBY7_NEPPI</name>
<sequence>MEKGNDSSEERILENVRQQPTTTLPPLSQVRNNKKSKKNKRNLASPTLANKEAKKPKRKANSEVSDNDSDYMYSTPSSSVGESGNEIGVKEATPPPVSVLSDYKHKSGSEDEEGFTVISRKRRFRLRRSARRSAQRF</sequence>
<feature type="compositionally biased region" description="Polar residues" evidence="1">
    <location>
        <begin position="16"/>
        <end position="30"/>
    </location>
</feature>
<proteinExistence type="predicted"/>